<evidence type="ECO:0000256" key="1">
    <source>
        <dbReference type="SAM" id="Phobius"/>
    </source>
</evidence>
<dbReference type="EMBL" id="JAARWN010000002">
    <property type="protein sequence ID" value="MBC1935692.1"/>
    <property type="molecule type" value="Genomic_DNA"/>
</dbReference>
<evidence type="ECO:0000313" key="3">
    <source>
        <dbReference type="Proteomes" id="UP000535908"/>
    </source>
</evidence>
<dbReference type="RefSeq" id="WP_185525652.1">
    <property type="nucleotide sequence ID" value="NZ_JAARWN010000002.1"/>
</dbReference>
<dbReference type="Proteomes" id="UP000535908">
    <property type="component" value="Unassembled WGS sequence"/>
</dbReference>
<dbReference type="AlphaFoldDB" id="A0A7X1CP91"/>
<accession>A0A7X1CP91</accession>
<sequence>MAVEGTFWLADFLVIIVLTLPRLASMFFCVKGVSLKMLREGKMFVGGGGAWEGFGGLGGTLKIFIFALWVYGIVSGSLRFVKECVGD</sequence>
<protein>
    <submittedName>
        <fullName evidence="2">Uncharacterized protein</fullName>
    </submittedName>
</protein>
<comment type="caution">
    <text evidence="2">The sequence shown here is derived from an EMBL/GenBank/DDBJ whole genome shotgun (WGS) entry which is preliminary data.</text>
</comment>
<organism evidence="2 3">
    <name type="scientific">Listeria grandensis</name>
    <dbReference type="NCBI Taxonomy" id="1494963"/>
    <lineage>
        <taxon>Bacteria</taxon>
        <taxon>Bacillati</taxon>
        <taxon>Bacillota</taxon>
        <taxon>Bacilli</taxon>
        <taxon>Bacillales</taxon>
        <taxon>Listeriaceae</taxon>
        <taxon>Listeria</taxon>
    </lineage>
</organism>
<reference evidence="2 3" key="1">
    <citation type="submission" date="2020-03" db="EMBL/GenBank/DDBJ databases">
        <title>Soil Listeria distribution.</title>
        <authorList>
            <person name="Liao J."/>
            <person name="Wiedmann M."/>
        </authorList>
    </citation>
    <scope>NUCLEOTIDE SEQUENCE [LARGE SCALE GENOMIC DNA]</scope>
    <source>
        <strain evidence="2 3">FSL L7-0741</strain>
    </source>
</reference>
<keyword evidence="1" id="KW-0812">Transmembrane</keyword>
<evidence type="ECO:0000313" key="2">
    <source>
        <dbReference type="EMBL" id="MBC1935692.1"/>
    </source>
</evidence>
<keyword evidence="1" id="KW-0472">Membrane</keyword>
<name>A0A7X1CP91_9LIST</name>
<feature type="transmembrane region" description="Helical" evidence="1">
    <location>
        <begin position="51"/>
        <end position="71"/>
    </location>
</feature>
<feature type="transmembrane region" description="Helical" evidence="1">
    <location>
        <begin position="6"/>
        <end position="30"/>
    </location>
</feature>
<proteinExistence type="predicted"/>
<gene>
    <name evidence="2" type="ORF">HCA69_04890</name>
</gene>
<keyword evidence="1" id="KW-1133">Transmembrane helix</keyword>